<keyword evidence="4" id="KW-1185">Reference proteome</keyword>
<dbReference type="InterPro" id="IPR047140">
    <property type="entry name" value="LabA"/>
</dbReference>
<proteinExistence type="predicted"/>
<dbReference type="GO" id="GO:0004540">
    <property type="term" value="F:RNA nuclease activity"/>
    <property type="evidence" value="ECO:0007669"/>
    <property type="project" value="InterPro"/>
</dbReference>
<dbReference type="EMBL" id="BDGE01000054">
    <property type="protein sequence ID" value="GBE93284.1"/>
    <property type="molecule type" value="Genomic_DNA"/>
</dbReference>
<dbReference type="AlphaFoldDB" id="A0A2H6LJ87"/>
<dbReference type="PANTHER" id="PTHR35458:SF8">
    <property type="entry name" value="SLR0650 PROTEIN"/>
    <property type="match status" value="1"/>
</dbReference>
<evidence type="ECO:0000313" key="3">
    <source>
        <dbReference type="EMBL" id="GBE93284.1"/>
    </source>
</evidence>
<dbReference type="InterPro" id="IPR021139">
    <property type="entry name" value="NYN"/>
</dbReference>
<dbReference type="RefSeq" id="WP_103125368.1">
    <property type="nucleotide sequence ID" value="NZ_DF978430.1"/>
</dbReference>
<dbReference type="Pfam" id="PF01936">
    <property type="entry name" value="NYN"/>
    <property type="match status" value="1"/>
</dbReference>
<gene>
    <name evidence="3" type="ORF">NCWK1_3046</name>
</gene>
<feature type="region of interest" description="Disordered" evidence="1">
    <location>
        <begin position="1"/>
        <end position="25"/>
    </location>
</feature>
<dbReference type="PANTHER" id="PTHR35458">
    <property type="entry name" value="SLR0755 PROTEIN"/>
    <property type="match status" value="1"/>
</dbReference>
<name>A0A2H6LJ87_9NOSO</name>
<evidence type="ECO:0000313" key="4">
    <source>
        <dbReference type="Proteomes" id="UP000236527"/>
    </source>
</evidence>
<dbReference type="CDD" id="cd10911">
    <property type="entry name" value="PIN_LabA"/>
    <property type="match status" value="1"/>
</dbReference>
<reference evidence="4" key="1">
    <citation type="journal article" date="2018" name="Genome Announc.">
        <title>Draft Genome Sequence of the Nitrogen-Fixing and Hormogonia-Inducing Cyanobacterium Nostoc cycadae Strain WK-1, Isolated from the Coralloid Roots of Cycas revoluta.</title>
        <authorList>
            <person name="Kanesaki Y."/>
            <person name="Hirose M."/>
            <person name="Hirose Y."/>
            <person name="Fujisawa T."/>
            <person name="Nakamura Y."/>
            <person name="Watanabe S."/>
            <person name="Matsunaga S."/>
            <person name="Uchida H."/>
            <person name="Murakami A."/>
        </authorList>
    </citation>
    <scope>NUCLEOTIDE SEQUENCE [LARGE SCALE GENOMIC DNA]</scope>
    <source>
        <strain evidence="4">WK-1</strain>
    </source>
</reference>
<sequence length="236" mass="26543">MTFTNFTKPRNAYKPLEQESPSSGKIVLKNPAKIDNYHNREPRTSSSTINGLNRGRVAIFIDGVNLFHAALQLGIEIDYLKLLCRLTSGSRLLRAFFYTIVDVTRPTPTRPRANEKQQGFLFWMRRNGYRVVTKEAQLTDTTKKPNLNVEIAVDMITLAPYYDTAILVSGDGALAYAVEAVTSKGGRVEVVSLRPMTSDSLIDVADYFLDLDSIKQEIQKDSHLGYNYRSLSNSQL</sequence>
<dbReference type="Proteomes" id="UP000236527">
    <property type="component" value="Unassembled WGS sequence"/>
</dbReference>
<evidence type="ECO:0000259" key="2">
    <source>
        <dbReference type="Pfam" id="PF01936"/>
    </source>
</evidence>
<organism evidence="3 4">
    <name type="scientific">Nostoc cycadae WK-1</name>
    <dbReference type="NCBI Taxonomy" id="1861711"/>
    <lineage>
        <taxon>Bacteria</taxon>
        <taxon>Bacillati</taxon>
        <taxon>Cyanobacteriota</taxon>
        <taxon>Cyanophyceae</taxon>
        <taxon>Nostocales</taxon>
        <taxon>Nostocaceae</taxon>
        <taxon>Nostoc</taxon>
    </lineage>
</organism>
<protein>
    <recommendedName>
        <fullName evidence="2">NYN domain-containing protein</fullName>
    </recommendedName>
</protein>
<comment type="caution">
    <text evidence="3">The sequence shown here is derived from an EMBL/GenBank/DDBJ whole genome shotgun (WGS) entry which is preliminary data.</text>
</comment>
<dbReference type="Gene3D" id="3.40.50.1010">
    <property type="entry name" value="5'-nuclease"/>
    <property type="match status" value="1"/>
</dbReference>
<feature type="domain" description="NYN" evidence="2">
    <location>
        <begin position="56"/>
        <end position="212"/>
    </location>
</feature>
<evidence type="ECO:0000256" key="1">
    <source>
        <dbReference type="SAM" id="MobiDB-lite"/>
    </source>
</evidence>
<accession>A0A2H6LJ87</accession>